<feature type="compositionally biased region" description="Low complexity" evidence="1">
    <location>
        <begin position="670"/>
        <end position="686"/>
    </location>
</feature>
<feature type="compositionally biased region" description="Basic and acidic residues" evidence="1">
    <location>
        <begin position="373"/>
        <end position="386"/>
    </location>
</feature>
<feature type="compositionally biased region" description="Polar residues" evidence="1">
    <location>
        <begin position="1033"/>
        <end position="1060"/>
    </location>
</feature>
<organism evidence="2 3">
    <name type="scientific">Plakobranchus ocellatus</name>
    <dbReference type="NCBI Taxonomy" id="259542"/>
    <lineage>
        <taxon>Eukaryota</taxon>
        <taxon>Metazoa</taxon>
        <taxon>Spiralia</taxon>
        <taxon>Lophotrochozoa</taxon>
        <taxon>Mollusca</taxon>
        <taxon>Gastropoda</taxon>
        <taxon>Heterobranchia</taxon>
        <taxon>Euthyneura</taxon>
        <taxon>Panpulmonata</taxon>
        <taxon>Sacoglossa</taxon>
        <taxon>Placobranchoidea</taxon>
        <taxon>Plakobranchidae</taxon>
        <taxon>Plakobranchus</taxon>
    </lineage>
</organism>
<feature type="compositionally biased region" description="Low complexity" evidence="1">
    <location>
        <begin position="1065"/>
        <end position="1079"/>
    </location>
</feature>
<feature type="compositionally biased region" description="Basic residues" evidence="1">
    <location>
        <begin position="640"/>
        <end position="660"/>
    </location>
</feature>
<feature type="compositionally biased region" description="Basic and acidic residues" evidence="1">
    <location>
        <begin position="490"/>
        <end position="511"/>
    </location>
</feature>
<keyword evidence="3" id="KW-1185">Reference proteome</keyword>
<evidence type="ECO:0000313" key="2">
    <source>
        <dbReference type="EMBL" id="GFO14120.1"/>
    </source>
</evidence>
<feature type="compositionally biased region" description="Basic and acidic residues" evidence="1">
    <location>
        <begin position="240"/>
        <end position="255"/>
    </location>
</feature>
<feature type="compositionally biased region" description="Basic and acidic residues" evidence="1">
    <location>
        <begin position="699"/>
        <end position="708"/>
    </location>
</feature>
<evidence type="ECO:0000313" key="3">
    <source>
        <dbReference type="Proteomes" id="UP000735302"/>
    </source>
</evidence>
<feature type="compositionally biased region" description="Basic and acidic residues" evidence="1">
    <location>
        <begin position="441"/>
        <end position="478"/>
    </location>
</feature>
<feature type="compositionally biased region" description="Polar residues" evidence="1">
    <location>
        <begin position="1007"/>
        <end position="1023"/>
    </location>
</feature>
<comment type="caution">
    <text evidence="2">The sequence shown here is derived from an EMBL/GenBank/DDBJ whole genome shotgun (WGS) entry which is preliminary data.</text>
</comment>
<feature type="compositionally biased region" description="Polar residues" evidence="1">
    <location>
        <begin position="79"/>
        <end position="91"/>
    </location>
</feature>
<feature type="region of interest" description="Disordered" evidence="1">
    <location>
        <begin position="79"/>
        <end position="572"/>
    </location>
</feature>
<dbReference type="Proteomes" id="UP000735302">
    <property type="component" value="Unassembled WGS sequence"/>
</dbReference>
<gene>
    <name evidence="2" type="ORF">PoB_004062500</name>
</gene>
<feature type="compositionally biased region" description="Basic and acidic residues" evidence="1">
    <location>
        <begin position="320"/>
        <end position="340"/>
    </location>
</feature>
<proteinExistence type="predicted"/>
<feature type="compositionally biased region" description="Polar residues" evidence="1">
    <location>
        <begin position="1"/>
        <end position="30"/>
    </location>
</feature>
<dbReference type="AlphaFoldDB" id="A0AAV4B3H7"/>
<accession>A0AAV4B3H7</accession>
<feature type="compositionally biased region" description="Polar residues" evidence="1">
    <location>
        <begin position="687"/>
        <end position="698"/>
    </location>
</feature>
<evidence type="ECO:0000256" key="1">
    <source>
        <dbReference type="SAM" id="MobiDB-lite"/>
    </source>
</evidence>
<feature type="compositionally biased region" description="Basic and acidic residues" evidence="1">
    <location>
        <begin position="718"/>
        <end position="732"/>
    </location>
</feature>
<feature type="compositionally biased region" description="Polar residues" evidence="1">
    <location>
        <begin position="190"/>
        <end position="209"/>
    </location>
</feature>
<dbReference type="EMBL" id="BLXT01004526">
    <property type="protein sequence ID" value="GFO14120.1"/>
    <property type="molecule type" value="Genomic_DNA"/>
</dbReference>
<feature type="compositionally biased region" description="Basic and acidic residues" evidence="1">
    <location>
        <begin position="562"/>
        <end position="572"/>
    </location>
</feature>
<feature type="compositionally biased region" description="Acidic residues" evidence="1">
    <location>
        <begin position="767"/>
        <end position="776"/>
    </location>
</feature>
<feature type="compositionally biased region" description="Basic and acidic residues" evidence="1">
    <location>
        <begin position="418"/>
        <end position="433"/>
    </location>
</feature>
<sequence length="1137" mass="127076">MTSVTSLLHSSPLSRLTNHVDQDETTQTLCNHNSSSHNHKGKSYPQNNDRIHQSSLHAFSNPPDNRASIHSATTQGCSLVSEVTTSGTSKNMRNRQVREEGQSMPDHRRAAGQMERHQPDVGRNKPVGNHVESEASHSSNRRSSREYHEGDESFGTGHRSRNTARYRSDDGAQATSSLRRRSSVSRNTEVDSSPSGQSSKYCDSNCSETPRQRRRSRHHEVEDNVDSKDQIRSSRQYESGSRHSHGEIRRSRPSDPTEYPPGQIRPSRYNYDTNYDSEERMHGAARTHGSYQDSHEQRRDSSTQNDSLRYGPGQIRRSSLNRETDNETVRSRRNSGENREPPVSSRRHSVSRSDSTGEYGRKFRSRTSSRSSIEQRDNHVEAKEEPVDSNVSSRESQQPRPRRSDVKRSMSRSSSIERSSDMETEYFNRERRPTASRVRGRKNEEDVYHQEQSHGNSRMRDANVQKYDRSSAREQERQRPHRSVPAQQGENRRYDNYNRENDRETAHRTSHETQCQTRRGSSHTYENTENVQANYQRRRSSKHAIDEDYSGSARSSRHPRHGRDDDRREDPCRENNKEFIRARRRRSHSVNADAECEAECAVSRDSCYSLASQKSRQNPQLAKAHQTEATATDKNDQAHGKQHHPRSVKTPRSSTRRRSSCSHEDEGGPSTFSAGSFSRRSSSSKSNQDTGFVSSPSSPRREDSHPKYLSDASPSLHGLKDDDALKKHETDRRRHRSKTASSNNHDVRHRTHRHEQSLSSSGRGDSSFDEPALEENFDNKKSQHMPSSRDQAGVDGSDSRQTRTEINENFNDGAQYAIIDEIQKLNNANSKDAAIMSSSAGCSSSTLNKDGYESANALYCSTSTLKGASHTSKTSIAGSISSLFGRNRDDNQAPQSVSERWRKLKQDLMTDNDPKSIADSGKEKAVALFSAAATKLMSSLSSMSTAFPGAQEPKPADVQPFKSDISTNHNRIKENGTIDPKPCPAKAIPTETTKNDKADSTRKGSAASLTPSTLSHNRLASQGKSEDNGASHIPTTVSTLPTKPGQTSSRISTTSLSNVSEAAKTPTTASATRCTASATHRPSTVSVELASHARRADVYAAMTEKAASDVSDSEDSGQMVSTQTTKALQFEVFLRLE</sequence>
<name>A0AAV4B3H7_9GAST</name>
<feature type="region of interest" description="Disordered" evidence="1">
    <location>
        <begin position="1"/>
        <end position="49"/>
    </location>
</feature>
<feature type="compositionally biased region" description="Basic and acidic residues" evidence="1">
    <location>
        <begin position="96"/>
        <end position="123"/>
    </location>
</feature>
<feature type="compositionally biased region" description="Basic and acidic residues" evidence="1">
    <location>
        <begin position="219"/>
        <end position="232"/>
    </location>
</feature>
<protein>
    <submittedName>
        <fullName evidence="2">Uncharacterized protein</fullName>
    </submittedName>
</protein>
<feature type="compositionally biased region" description="Basic and acidic residues" evidence="1">
    <location>
        <begin position="993"/>
        <end position="1002"/>
    </location>
</feature>
<feature type="region of interest" description="Disordered" evidence="1">
    <location>
        <begin position="944"/>
        <end position="1082"/>
    </location>
</feature>
<reference evidence="2 3" key="1">
    <citation type="journal article" date="2021" name="Elife">
        <title>Chloroplast acquisition without the gene transfer in kleptoplastic sea slugs, Plakobranchus ocellatus.</title>
        <authorList>
            <person name="Maeda T."/>
            <person name="Takahashi S."/>
            <person name="Yoshida T."/>
            <person name="Shimamura S."/>
            <person name="Takaki Y."/>
            <person name="Nagai Y."/>
            <person name="Toyoda A."/>
            <person name="Suzuki Y."/>
            <person name="Arimoto A."/>
            <person name="Ishii H."/>
            <person name="Satoh N."/>
            <person name="Nishiyama T."/>
            <person name="Hasebe M."/>
            <person name="Maruyama T."/>
            <person name="Minagawa J."/>
            <person name="Obokata J."/>
            <person name="Shigenobu S."/>
        </authorList>
    </citation>
    <scope>NUCLEOTIDE SEQUENCE [LARGE SCALE GENOMIC DNA]</scope>
</reference>
<feature type="compositionally biased region" description="Polar residues" evidence="1">
    <location>
        <begin position="512"/>
        <end position="535"/>
    </location>
</feature>
<feature type="region of interest" description="Disordered" evidence="1">
    <location>
        <begin position="614"/>
        <end position="801"/>
    </location>
</feature>